<feature type="transmembrane region" description="Helical" evidence="9">
    <location>
        <begin position="495"/>
        <end position="516"/>
    </location>
</feature>
<organism evidence="12 13">
    <name type="scientific">Acaromyces ingoldii</name>
    <dbReference type="NCBI Taxonomy" id="215250"/>
    <lineage>
        <taxon>Eukaryota</taxon>
        <taxon>Fungi</taxon>
        <taxon>Dikarya</taxon>
        <taxon>Basidiomycota</taxon>
        <taxon>Ustilaginomycotina</taxon>
        <taxon>Exobasidiomycetes</taxon>
        <taxon>Exobasidiales</taxon>
        <taxon>Cryptobasidiaceae</taxon>
        <taxon>Acaromyces</taxon>
    </lineage>
</organism>
<dbReference type="InterPro" id="IPR053951">
    <property type="entry name" value="K_trans_N"/>
</dbReference>
<feature type="transmembrane region" description="Helical" evidence="9">
    <location>
        <begin position="195"/>
        <end position="217"/>
    </location>
</feature>
<dbReference type="EMBL" id="KZ819637">
    <property type="protein sequence ID" value="PWN89725.1"/>
    <property type="molecule type" value="Genomic_DNA"/>
</dbReference>
<dbReference type="GO" id="GO:0015079">
    <property type="term" value="F:potassium ion transmembrane transporter activity"/>
    <property type="evidence" value="ECO:0007669"/>
    <property type="project" value="InterPro"/>
</dbReference>
<proteinExistence type="predicted"/>
<evidence type="ECO:0000256" key="4">
    <source>
        <dbReference type="ARBA" id="ARBA00022692"/>
    </source>
</evidence>
<feature type="transmembrane region" description="Helical" evidence="9">
    <location>
        <begin position="339"/>
        <end position="357"/>
    </location>
</feature>
<evidence type="ECO:0000256" key="2">
    <source>
        <dbReference type="ARBA" id="ARBA00022448"/>
    </source>
</evidence>
<dbReference type="OrthoDB" id="504708at2759"/>
<dbReference type="AlphaFoldDB" id="A0A316YPQ6"/>
<gene>
    <name evidence="12" type="ORF">FA10DRAFT_303027</name>
</gene>
<evidence type="ECO:0000259" key="11">
    <source>
        <dbReference type="Pfam" id="PF22776"/>
    </source>
</evidence>
<dbReference type="Pfam" id="PF22776">
    <property type="entry name" value="K_trans_C"/>
    <property type="match status" value="1"/>
</dbReference>
<name>A0A316YPQ6_9BASI</name>
<protein>
    <submittedName>
        <fullName evidence="12">Potassium transporter</fullName>
    </submittedName>
</protein>
<feature type="transmembrane region" description="Helical" evidence="9">
    <location>
        <begin position="385"/>
        <end position="417"/>
    </location>
</feature>
<keyword evidence="7" id="KW-0406">Ion transport</keyword>
<dbReference type="InParanoid" id="A0A316YPQ6"/>
<evidence type="ECO:0000256" key="9">
    <source>
        <dbReference type="SAM" id="Phobius"/>
    </source>
</evidence>
<feature type="transmembrane region" description="Helical" evidence="9">
    <location>
        <begin position="437"/>
        <end position="458"/>
    </location>
</feature>
<dbReference type="RefSeq" id="XP_025376923.1">
    <property type="nucleotide sequence ID" value="XM_025525199.1"/>
</dbReference>
<dbReference type="Pfam" id="PF02705">
    <property type="entry name" value="K_trans"/>
    <property type="match status" value="1"/>
</dbReference>
<feature type="domain" description="K+ potassium transporter integral membrane" evidence="10">
    <location>
        <begin position="83"/>
        <end position="562"/>
    </location>
</feature>
<feature type="domain" description="K+ potassium transporter C-terminal" evidence="11">
    <location>
        <begin position="625"/>
        <end position="695"/>
    </location>
</feature>
<evidence type="ECO:0000256" key="1">
    <source>
        <dbReference type="ARBA" id="ARBA00004141"/>
    </source>
</evidence>
<dbReference type="STRING" id="215250.A0A316YPQ6"/>
<keyword evidence="6 9" id="KW-1133">Transmembrane helix</keyword>
<dbReference type="Proteomes" id="UP000245768">
    <property type="component" value="Unassembled WGS sequence"/>
</dbReference>
<feature type="transmembrane region" description="Helical" evidence="9">
    <location>
        <begin position="271"/>
        <end position="293"/>
    </location>
</feature>
<accession>A0A316YPQ6</accession>
<keyword evidence="8 9" id="KW-0472">Membrane</keyword>
<evidence type="ECO:0000256" key="5">
    <source>
        <dbReference type="ARBA" id="ARBA00022958"/>
    </source>
</evidence>
<feature type="transmembrane region" description="Helical" evidence="9">
    <location>
        <begin position="83"/>
        <end position="107"/>
    </location>
</feature>
<dbReference type="GeneID" id="37047115"/>
<evidence type="ECO:0000313" key="13">
    <source>
        <dbReference type="Proteomes" id="UP000245768"/>
    </source>
</evidence>
<evidence type="ECO:0000256" key="8">
    <source>
        <dbReference type="ARBA" id="ARBA00023136"/>
    </source>
</evidence>
<feature type="transmembrane region" description="Helical" evidence="9">
    <location>
        <begin position="464"/>
        <end position="488"/>
    </location>
</feature>
<evidence type="ECO:0000256" key="7">
    <source>
        <dbReference type="ARBA" id="ARBA00023065"/>
    </source>
</evidence>
<evidence type="ECO:0000313" key="12">
    <source>
        <dbReference type="EMBL" id="PWN89725.1"/>
    </source>
</evidence>
<feature type="transmembrane region" description="Helical" evidence="9">
    <location>
        <begin position="522"/>
        <end position="542"/>
    </location>
</feature>
<evidence type="ECO:0000259" key="10">
    <source>
        <dbReference type="Pfam" id="PF02705"/>
    </source>
</evidence>
<dbReference type="InterPro" id="IPR053952">
    <property type="entry name" value="K_trans_C"/>
</dbReference>
<keyword evidence="4 9" id="KW-0812">Transmembrane</keyword>
<feature type="transmembrane region" description="Helical" evidence="9">
    <location>
        <begin position="119"/>
        <end position="140"/>
    </location>
</feature>
<comment type="subcellular location">
    <subcellularLocation>
        <location evidence="1">Membrane</location>
        <topology evidence="1">Multi-pass membrane protein</topology>
    </subcellularLocation>
</comment>
<evidence type="ECO:0000256" key="3">
    <source>
        <dbReference type="ARBA" id="ARBA00022538"/>
    </source>
</evidence>
<dbReference type="PANTHER" id="PTHR30540">
    <property type="entry name" value="OSMOTIC STRESS POTASSIUM TRANSPORTER"/>
    <property type="match status" value="1"/>
</dbReference>
<evidence type="ECO:0000256" key="6">
    <source>
        <dbReference type="ARBA" id="ARBA00022989"/>
    </source>
</evidence>
<dbReference type="PANTHER" id="PTHR30540:SF83">
    <property type="entry name" value="K+ POTASSIUM TRANSPORTER"/>
    <property type="match status" value="1"/>
</dbReference>
<dbReference type="GO" id="GO:0016020">
    <property type="term" value="C:membrane"/>
    <property type="evidence" value="ECO:0007669"/>
    <property type="project" value="UniProtKB-SubCell"/>
</dbReference>
<keyword evidence="2" id="KW-0813">Transport</keyword>
<feature type="transmembrane region" description="Helical" evidence="9">
    <location>
        <begin position="237"/>
        <end position="259"/>
    </location>
</feature>
<reference evidence="12 13" key="1">
    <citation type="journal article" date="2018" name="Mol. Biol. Evol.">
        <title>Broad Genomic Sampling Reveals a Smut Pathogenic Ancestry of the Fungal Clade Ustilaginomycotina.</title>
        <authorList>
            <person name="Kijpornyongpan T."/>
            <person name="Mondo S.J."/>
            <person name="Barry K."/>
            <person name="Sandor L."/>
            <person name="Lee J."/>
            <person name="Lipzen A."/>
            <person name="Pangilinan J."/>
            <person name="LaButti K."/>
            <person name="Hainaut M."/>
            <person name="Henrissat B."/>
            <person name="Grigoriev I.V."/>
            <person name="Spatafora J.W."/>
            <person name="Aime M.C."/>
        </authorList>
    </citation>
    <scope>NUCLEOTIDE SEQUENCE [LARGE SCALE GENOMIC DNA]</scope>
    <source>
        <strain evidence="12 13">MCA 4198</strain>
    </source>
</reference>
<dbReference type="InterPro" id="IPR003855">
    <property type="entry name" value="K+_transporter"/>
</dbReference>
<keyword evidence="3" id="KW-0633">Potassium transport</keyword>
<keyword evidence="5" id="KW-0630">Potassium</keyword>
<sequence length="807" mass="87447">MFERADSIIVDNGARRGVADIEDVAEISEDAVDKSEMTFESGGDAGQRETVASQTRFFPRSFTLPAAPPLDALSSDKWAVGRLAFQALGVVYGDIGTSPLYVLNGIFPTDGPVPPKEDVIGIISTIVWIFTIVVMVKYAAIVLRFGTGLGEGGTFALYQGLFPRRICDEDTAERDEEQPSGKNKDRRALLLRYRWCKPLLCAIALLGSALTMADGVLTPAVSVLSAAEGIRVVKPEIGNATVPISIAILAALVLLQSLGVKRLAFLFSPCVLLWFLFLFITGAVNCHAYPGIWRAYDPSRAVLYFVRTGNYDALGGVLLAITGCEALFANLGQLGRRGIQIPLVLVVYPSLMLAYLGQGAKLITDGPTVLPNIFYLTIPGGQGNAVYWIGFATGLLATIIASQALLTACFSIVSQLVHMRCLPSLKQKFPSDDYGQVYIPVVNYTLGVLIIVAVGAFGSSAKLLNAYGFAVITVMLITTFEIALSIFFVKRLPWVLGLLFFVAFGFVDALLWGAVAKKVPEGAWFSLTIGAVLWLIMLLWTWGTQLVDTFDRANRVLLSDFLVAGPDATSDQGSLLVRALDGREKPLLRNNCSTIFWRPVAAAPEWANGATSSPQAGHDNAQAVTVPHSFAHFLTMYPSTGTRTVFLARQTFAVPSIEEEKRLVVRPLVDGGSFIPGFYTATLRLGYKDHVEMGPLNAALSEQMAFFEGKSALFSIDEACDTMTHIYPSYYPAAKPLQHSARNLGKDASKLPSVGVAAKLVVSTAVDVARQWLIEEIYRRTRAALAEEDGPFDAREQIIRVTITAVV</sequence>
<feature type="transmembrane region" description="Helical" evidence="9">
    <location>
        <begin position="313"/>
        <end position="332"/>
    </location>
</feature>
<keyword evidence="13" id="KW-1185">Reference proteome</keyword>